<dbReference type="Proteomes" id="UP001056585">
    <property type="component" value="Segment"/>
</dbReference>
<evidence type="ECO:0000259" key="1">
    <source>
        <dbReference type="SMART" id="SM00327"/>
    </source>
</evidence>
<dbReference type="Pfam" id="PF13550">
    <property type="entry name" value="Phage-tail_3"/>
    <property type="match status" value="1"/>
</dbReference>
<organism evidence="2 3">
    <name type="scientific">Xanthomonas phage Elanor</name>
    <dbReference type="NCBI Taxonomy" id="2939127"/>
    <lineage>
        <taxon>Viruses</taxon>
        <taxon>Duplodnaviria</taxon>
        <taxon>Heunggongvirae</taxon>
        <taxon>Uroviricota</taxon>
        <taxon>Caudoviricetes</taxon>
        <taxon>Mesyanzhinovviridae</taxon>
        <taxon>Bradleyvirinae</taxon>
        <taxon>Elanorvirus</taxon>
        <taxon>Elanorvirus elanor</taxon>
    </lineage>
</organism>
<dbReference type="SMART" id="SM00327">
    <property type="entry name" value="VWA"/>
    <property type="match status" value="1"/>
</dbReference>
<dbReference type="CDD" id="cd00198">
    <property type="entry name" value="vWFA"/>
    <property type="match status" value="1"/>
</dbReference>
<proteinExistence type="predicted"/>
<accession>A0A9E7E194</accession>
<keyword evidence="3" id="KW-1185">Reference proteome</keyword>
<dbReference type="InterPro" id="IPR032876">
    <property type="entry name" value="J_dom"/>
</dbReference>
<dbReference type="EMBL" id="ON189045">
    <property type="protein sequence ID" value="URA07012.1"/>
    <property type="molecule type" value="Genomic_DNA"/>
</dbReference>
<sequence length="923" mass="99178">MHMILCHGPVDRITNIRVDERVAWLGGSTGGAINVAASELFGGETREGGISGPVDFEMGRPSQGRNSYLQAQLGADVPAFRGVVGAVLRHCYLGLNPYLKKWSFRATRIMVRQDGLEQWYPGKAQVGSAWTGPQAIYIALDTSTSMNEFTANGETRMANAQAAISSLLDYIKGLSGSSGYAVSLMGVAWGGLRTRQYLNATESDITALKAWFNALGNGEDTDFRTAVAPAAAFFSNVGSSPRRTVLFLTDGLPTDRTETDPSIIASQAAATLFAIPNVNSYAFNIDLADTRYTAAMDNTPEDGVPVVSGGDPDTIMSSLASSLGGVLDMNPAHIIRECLTDPDWGMGYPESDIDDVSFRKAADALFIETMGISLLWDRQMPIEDFVTEIIKHINASLYVDRVTGLFKLKLIRADYNKADLLVLNEDHITKVDNASRPTIGELVNSVTVNYWNSLTGKNASVTVQDQALIQMQGSVINTTLQYPGFTNASVASRVALRSIQTLSTPLLSCTVYTDRTAASLNVGDVFRMSWPDLEVNDLVMRVMQIALGDGKTNVIKLTCIEDAFAFPETSTVVPPDGSEWEPPGGPPLVAPSQLAFEAPYYELVQASGQAAVDSQLAAGPDLGYLMAAATVPSGAINAVMSVNSGGGYEDNAALDFCPGTTLTAAVDRESTVWSVDSISRADLVVIGQHAQVGNELVRLDAIDTLAGTITVGRGILDTLPDEHASGAAVLFWDNYSAVDPTEYVLGETLLTKVLPTTGQGTLALDQATAMPVQMSSRAIRPYPPARVQIDGEYYPPLVGPHPVITWRYRDRTQQTGGLFIDWYDDSDVGPEVGTTVRVQVWSPDETILLDEQDNLTGNTAALNLDLGYSAVVVVVQTERGGYPCLRPIKIPLDIPITPLSFIFTNDPYTPPAGNAVDFTFEVP</sequence>
<gene>
    <name evidence="2" type="ORF">Elanor_BL40044</name>
</gene>
<protein>
    <submittedName>
        <fullName evidence="2">Tail protein</fullName>
    </submittedName>
</protein>
<evidence type="ECO:0000313" key="3">
    <source>
        <dbReference type="Proteomes" id="UP001056585"/>
    </source>
</evidence>
<dbReference type="InterPro" id="IPR036465">
    <property type="entry name" value="vWFA_dom_sf"/>
</dbReference>
<name>A0A9E7E194_9CAUD</name>
<feature type="domain" description="VWFA" evidence="1">
    <location>
        <begin position="133"/>
        <end position="319"/>
    </location>
</feature>
<dbReference type="SUPFAM" id="SSF53300">
    <property type="entry name" value="vWA-like"/>
    <property type="match status" value="1"/>
</dbReference>
<dbReference type="InterPro" id="IPR002035">
    <property type="entry name" value="VWF_A"/>
</dbReference>
<dbReference type="Gene3D" id="3.40.50.410">
    <property type="entry name" value="von Willebrand factor, type A domain"/>
    <property type="match status" value="1"/>
</dbReference>
<evidence type="ECO:0000313" key="2">
    <source>
        <dbReference type="EMBL" id="URA07012.1"/>
    </source>
</evidence>
<reference evidence="2" key="1">
    <citation type="journal article" date="2022" name="Viruses">
        <title>Isolation of novel Xanthomonas phages for the plant pathogens X. translucens and X. campestris.</title>
        <authorList>
            <person name="Erdrich S.H."/>
            <person name="Sharma V."/>
            <person name="Schurr U."/>
            <person name="Arsova B."/>
            <person name="Frunzke J."/>
        </authorList>
    </citation>
    <scope>NUCLEOTIDE SEQUENCE</scope>
</reference>